<sequence length="96" mass="11416">MNVKQEDIKKEEQESKKKALIEKFENDIKNRTRLMRFVLVLDQMGNVLFWNGSQDETISSHIHRRIEKGTATWFDKKLCCLLKKLEHNHCEKSLGE</sequence>
<accession>A0A0G9JV32</accession>
<proteinExistence type="predicted"/>
<dbReference type="Proteomes" id="UP000035514">
    <property type="component" value="Unassembled WGS sequence"/>
</dbReference>
<reference evidence="1 2" key="1">
    <citation type="submission" date="2014-01" db="EMBL/GenBank/DDBJ databases">
        <title>Development of a Comparative Genomic Fingerprinting Assay for High Resolution Genotyping of Arcobacter butzleri.</title>
        <authorList>
            <person name="Webb A.L."/>
            <person name="Inglis G.D."/>
            <person name="Kruczkiewicz P."/>
            <person name="Selinger L.B."/>
            <person name="Taboada E.N."/>
        </authorList>
    </citation>
    <scope>NUCLEOTIDE SEQUENCE [LARGE SCALE GENOMIC DNA]</scope>
    <source>
        <strain evidence="1 2">L348</strain>
    </source>
</reference>
<dbReference type="PATRIC" id="fig|1447256.3.peg.2659"/>
<dbReference type="EMBL" id="JAIQ01000176">
    <property type="protein sequence ID" value="KLD95812.1"/>
    <property type="molecule type" value="Genomic_DNA"/>
</dbReference>
<evidence type="ECO:0000313" key="1">
    <source>
        <dbReference type="EMBL" id="KLD95812.1"/>
    </source>
</evidence>
<evidence type="ECO:0000313" key="2">
    <source>
        <dbReference type="Proteomes" id="UP000035514"/>
    </source>
</evidence>
<comment type="caution">
    <text evidence="1">The sequence shown here is derived from an EMBL/GenBank/DDBJ whole genome shotgun (WGS) entry which is preliminary data.</text>
</comment>
<gene>
    <name evidence="1" type="ORF">AA20_13545</name>
</gene>
<name>A0A0G9JV32_9BACT</name>
<protein>
    <submittedName>
        <fullName evidence="1">Uncharacterized protein</fullName>
    </submittedName>
</protein>
<dbReference type="AlphaFoldDB" id="A0A0G9JV32"/>
<organism evidence="1 2">
    <name type="scientific">Aliarcobacter butzleri L348</name>
    <dbReference type="NCBI Taxonomy" id="1447256"/>
    <lineage>
        <taxon>Bacteria</taxon>
        <taxon>Pseudomonadati</taxon>
        <taxon>Campylobacterota</taxon>
        <taxon>Epsilonproteobacteria</taxon>
        <taxon>Campylobacterales</taxon>
        <taxon>Arcobacteraceae</taxon>
        <taxon>Aliarcobacter</taxon>
    </lineage>
</organism>
<dbReference type="RefSeq" id="WP_046997588.1">
    <property type="nucleotide sequence ID" value="NZ_JAIQ01000176.1"/>
</dbReference>